<feature type="non-terminal residue" evidence="2">
    <location>
        <position position="51"/>
    </location>
</feature>
<organism evidence="2 3">
    <name type="scientific">Trifolium medium</name>
    <dbReference type="NCBI Taxonomy" id="97028"/>
    <lineage>
        <taxon>Eukaryota</taxon>
        <taxon>Viridiplantae</taxon>
        <taxon>Streptophyta</taxon>
        <taxon>Embryophyta</taxon>
        <taxon>Tracheophyta</taxon>
        <taxon>Spermatophyta</taxon>
        <taxon>Magnoliopsida</taxon>
        <taxon>eudicotyledons</taxon>
        <taxon>Gunneridae</taxon>
        <taxon>Pentapetalae</taxon>
        <taxon>rosids</taxon>
        <taxon>fabids</taxon>
        <taxon>Fabales</taxon>
        <taxon>Fabaceae</taxon>
        <taxon>Papilionoideae</taxon>
        <taxon>50 kb inversion clade</taxon>
        <taxon>NPAAA clade</taxon>
        <taxon>Hologalegina</taxon>
        <taxon>IRL clade</taxon>
        <taxon>Trifolieae</taxon>
        <taxon>Trifolium</taxon>
    </lineage>
</organism>
<name>A0A392W7B4_9FABA</name>
<feature type="compositionally biased region" description="Polar residues" evidence="1">
    <location>
        <begin position="22"/>
        <end position="37"/>
    </location>
</feature>
<dbReference type="EMBL" id="LXQA011393577">
    <property type="protein sequence ID" value="MCI95663.1"/>
    <property type="molecule type" value="Genomic_DNA"/>
</dbReference>
<evidence type="ECO:0000313" key="3">
    <source>
        <dbReference type="Proteomes" id="UP000265520"/>
    </source>
</evidence>
<accession>A0A392W7B4</accession>
<protein>
    <submittedName>
        <fullName evidence="2">Uncharacterized protein</fullName>
    </submittedName>
</protein>
<feature type="region of interest" description="Disordered" evidence="1">
    <location>
        <begin position="1"/>
        <end position="51"/>
    </location>
</feature>
<comment type="caution">
    <text evidence="2">The sequence shown here is derived from an EMBL/GenBank/DDBJ whole genome shotgun (WGS) entry which is preliminary data.</text>
</comment>
<evidence type="ECO:0000313" key="2">
    <source>
        <dbReference type="EMBL" id="MCI95663.1"/>
    </source>
</evidence>
<reference evidence="2 3" key="1">
    <citation type="journal article" date="2018" name="Front. Plant Sci.">
        <title>Red Clover (Trifolium pratense) and Zigzag Clover (T. medium) - A Picture of Genomic Similarities and Differences.</title>
        <authorList>
            <person name="Dluhosova J."/>
            <person name="Istvanek J."/>
            <person name="Nedelnik J."/>
            <person name="Repkova J."/>
        </authorList>
    </citation>
    <scope>NUCLEOTIDE SEQUENCE [LARGE SCALE GENOMIC DNA]</scope>
    <source>
        <strain evidence="3">cv. 10/8</strain>
        <tissue evidence="2">Leaf</tissue>
    </source>
</reference>
<evidence type="ECO:0000256" key="1">
    <source>
        <dbReference type="SAM" id="MobiDB-lite"/>
    </source>
</evidence>
<dbReference type="Proteomes" id="UP000265520">
    <property type="component" value="Unassembled WGS sequence"/>
</dbReference>
<dbReference type="AlphaFoldDB" id="A0A392W7B4"/>
<feature type="compositionally biased region" description="Basic residues" evidence="1">
    <location>
        <begin position="40"/>
        <end position="51"/>
    </location>
</feature>
<sequence length="51" mass="5701">GKQTYAGRRADQPCASHKSQKKQTAQNTSLHAAQTNPARRASHRKQAYTQH</sequence>
<keyword evidence="3" id="KW-1185">Reference proteome</keyword>
<feature type="non-terminal residue" evidence="2">
    <location>
        <position position="1"/>
    </location>
</feature>
<proteinExistence type="predicted"/>